<keyword evidence="1" id="KW-1133">Transmembrane helix</keyword>
<comment type="caution">
    <text evidence="2">The sequence shown here is derived from an EMBL/GenBank/DDBJ whole genome shotgun (WGS) entry which is preliminary data.</text>
</comment>
<dbReference type="AlphaFoldDB" id="A0A9D1NBN4"/>
<accession>A0A9D1NBN4</accession>
<gene>
    <name evidence="2" type="primary">spoIIIAC</name>
    <name evidence="2" type="ORF">IAB14_03360</name>
</gene>
<proteinExistence type="predicted"/>
<reference evidence="2" key="2">
    <citation type="journal article" date="2021" name="PeerJ">
        <title>Extensive microbial diversity within the chicken gut microbiome revealed by metagenomics and culture.</title>
        <authorList>
            <person name="Gilroy R."/>
            <person name="Ravi A."/>
            <person name="Getino M."/>
            <person name="Pursley I."/>
            <person name="Horton D.L."/>
            <person name="Alikhan N.F."/>
            <person name="Baker D."/>
            <person name="Gharbi K."/>
            <person name="Hall N."/>
            <person name="Watson M."/>
            <person name="Adriaenssens E.M."/>
            <person name="Foster-Nyarko E."/>
            <person name="Jarju S."/>
            <person name="Secka A."/>
            <person name="Antonio M."/>
            <person name="Oren A."/>
            <person name="Chaudhuri R.R."/>
            <person name="La Ragione R."/>
            <person name="Hildebrand F."/>
            <person name="Pallen M.J."/>
        </authorList>
    </citation>
    <scope>NUCLEOTIDE SEQUENCE</scope>
    <source>
        <strain evidence="2">23406</strain>
    </source>
</reference>
<feature type="transmembrane region" description="Helical" evidence="1">
    <location>
        <begin position="6"/>
        <end position="23"/>
    </location>
</feature>
<name>A0A9D1NBN4_9FIRM</name>
<dbReference type="Pfam" id="PF06686">
    <property type="entry name" value="SpoIIIAC"/>
    <property type="match status" value="1"/>
</dbReference>
<dbReference type="Proteomes" id="UP000886891">
    <property type="component" value="Unassembled WGS sequence"/>
</dbReference>
<evidence type="ECO:0000313" key="3">
    <source>
        <dbReference type="Proteomes" id="UP000886891"/>
    </source>
</evidence>
<protein>
    <submittedName>
        <fullName evidence="2">Stage III sporulation protein AC</fullName>
    </submittedName>
</protein>
<keyword evidence="1" id="KW-0472">Membrane</keyword>
<evidence type="ECO:0000313" key="2">
    <source>
        <dbReference type="EMBL" id="HIV00137.1"/>
    </source>
</evidence>
<dbReference type="NCBIfam" id="TIGR02848">
    <property type="entry name" value="spore_III_AC"/>
    <property type="match status" value="1"/>
</dbReference>
<sequence length="65" mass="6927">MSIDIIFKIAGVGIVTALINSILEKSDKKEIATLVTLAGLVIVLVMVVDLIGTFFGTLKSIFGLY</sequence>
<evidence type="ECO:0000256" key="1">
    <source>
        <dbReference type="SAM" id="Phobius"/>
    </source>
</evidence>
<dbReference type="InterPro" id="IPR009570">
    <property type="entry name" value="Spore_III_AC"/>
</dbReference>
<organism evidence="2 3">
    <name type="scientific">Candidatus Stercoripulliclostridium merdipullorum</name>
    <dbReference type="NCBI Taxonomy" id="2840952"/>
    <lineage>
        <taxon>Bacteria</taxon>
        <taxon>Bacillati</taxon>
        <taxon>Bacillota</taxon>
        <taxon>Clostridia</taxon>
        <taxon>Eubacteriales</taxon>
        <taxon>Candidatus Stercoripulliclostridium</taxon>
    </lineage>
</organism>
<reference evidence="2" key="1">
    <citation type="submission" date="2020-10" db="EMBL/GenBank/DDBJ databases">
        <authorList>
            <person name="Gilroy R."/>
        </authorList>
    </citation>
    <scope>NUCLEOTIDE SEQUENCE</scope>
    <source>
        <strain evidence="2">23406</strain>
    </source>
</reference>
<feature type="transmembrane region" description="Helical" evidence="1">
    <location>
        <begin position="35"/>
        <end position="55"/>
    </location>
</feature>
<dbReference type="EMBL" id="DVOH01000023">
    <property type="protein sequence ID" value="HIV00137.1"/>
    <property type="molecule type" value="Genomic_DNA"/>
</dbReference>
<dbReference type="InterPro" id="IPR025664">
    <property type="entry name" value="Spore_III_AC/AD"/>
</dbReference>
<keyword evidence="1" id="KW-0812">Transmembrane</keyword>